<evidence type="ECO:0000256" key="2">
    <source>
        <dbReference type="SAM" id="SignalP"/>
    </source>
</evidence>
<accession>A0ABV0PSU4</accession>
<evidence type="ECO:0000256" key="1">
    <source>
        <dbReference type="SAM" id="Coils"/>
    </source>
</evidence>
<feature type="chain" id="PRO_5045885508" evidence="2">
    <location>
        <begin position="39"/>
        <end position="155"/>
    </location>
</feature>
<dbReference type="EMBL" id="JAHRIO010083781">
    <property type="protein sequence ID" value="MEQ2186402.1"/>
    <property type="molecule type" value="Genomic_DNA"/>
</dbReference>
<name>A0ABV0PSU4_9TELE</name>
<keyword evidence="4" id="KW-1185">Reference proteome</keyword>
<evidence type="ECO:0000313" key="3">
    <source>
        <dbReference type="EMBL" id="MEQ2186402.1"/>
    </source>
</evidence>
<keyword evidence="1" id="KW-0175">Coiled coil</keyword>
<comment type="caution">
    <text evidence="3">The sequence shown here is derived from an EMBL/GenBank/DDBJ whole genome shotgun (WGS) entry which is preliminary data.</text>
</comment>
<feature type="signal peptide" evidence="2">
    <location>
        <begin position="1"/>
        <end position="38"/>
    </location>
</feature>
<sequence length="155" mass="17730">TEMTAAASLRNRELVGVRKAKILFLILTLLSSLCPASSWMDKEDLKEINENIQKLKRDILRKKVNNMLDSAFIPHLLEDLSHQLGHFAKTLKNILPNFPAAPEFFEYFKGFLKTFSDYANKCLQNQLAQIKEHEDKLAQLEALIRKLAQGKSADM</sequence>
<proteinExistence type="predicted"/>
<protein>
    <submittedName>
        <fullName evidence="3">Uncharacterized protein</fullName>
    </submittedName>
</protein>
<keyword evidence="2" id="KW-0732">Signal</keyword>
<dbReference type="Proteomes" id="UP001476798">
    <property type="component" value="Unassembled WGS sequence"/>
</dbReference>
<feature type="non-terminal residue" evidence="3">
    <location>
        <position position="1"/>
    </location>
</feature>
<reference evidence="3 4" key="1">
    <citation type="submission" date="2021-06" db="EMBL/GenBank/DDBJ databases">
        <authorList>
            <person name="Palmer J.M."/>
        </authorList>
    </citation>
    <scope>NUCLEOTIDE SEQUENCE [LARGE SCALE GENOMIC DNA]</scope>
    <source>
        <strain evidence="3 4">GA_2019</strain>
        <tissue evidence="3">Muscle</tissue>
    </source>
</reference>
<organism evidence="3 4">
    <name type="scientific">Goodea atripinnis</name>
    <dbReference type="NCBI Taxonomy" id="208336"/>
    <lineage>
        <taxon>Eukaryota</taxon>
        <taxon>Metazoa</taxon>
        <taxon>Chordata</taxon>
        <taxon>Craniata</taxon>
        <taxon>Vertebrata</taxon>
        <taxon>Euteleostomi</taxon>
        <taxon>Actinopterygii</taxon>
        <taxon>Neopterygii</taxon>
        <taxon>Teleostei</taxon>
        <taxon>Neoteleostei</taxon>
        <taxon>Acanthomorphata</taxon>
        <taxon>Ovalentaria</taxon>
        <taxon>Atherinomorphae</taxon>
        <taxon>Cyprinodontiformes</taxon>
        <taxon>Goodeidae</taxon>
        <taxon>Goodea</taxon>
    </lineage>
</organism>
<gene>
    <name evidence="3" type="ORF">GOODEAATRI_028104</name>
</gene>
<feature type="coiled-coil region" evidence="1">
    <location>
        <begin position="120"/>
        <end position="150"/>
    </location>
</feature>
<evidence type="ECO:0000313" key="4">
    <source>
        <dbReference type="Proteomes" id="UP001476798"/>
    </source>
</evidence>